<evidence type="ECO:0008006" key="4">
    <source>
        <dbReference type="Google" id="ProtNLM"/>
    </source>
</evidence>
<dbReference type="RefSeq" id="WP_157730864.1">
    <property type="nucleotide sequence ID" value="NZ_CP022515.1"/>
</dbReference>
<dbReference type="EMBL" id="CP022515">
    <property type="protein sequence ID" value="ASO06781.1"/>
    <property type="molecule type" value="Genomic_DNA"/>
</dbReference>
<organism evidence="2 3">
    <name type="scientific">Arenibacter algicola</name>
    <dbReference type="NCBI Taxonomy" id="616991"/>
    <lineage>
        <taxon>Bacteria</taxon>
        <taxon>Pseudomonadati</taxon>
        <taxon>Bacteroidota</taxon>
        <taxon>Flavobacteriia</taxon>
        <taxon>Flavobacteriales</taxon>
        <taxon>Flavobacteriaceae</taxon>
        <taxon>Arenibacter</taxon>
    </lineage>
</organism>
<proteinExistence type="predicted"/>
<reference evidence="2 3" key="1">
    <citation type="submission" date="2017-07" db="EMBL/GenBank/DDBJ databases">
        <title>Genome Sequence of Arenibacter algicola Strain SMS7 Isolated from a culture of the Diatom Skeletonema marinoi.</title>
        <authorList>
            <person name="Topel M."/>
            <person name="Pinder M.I.M."/>
            <person name="Johansson O.N."/>
            <person name="Kourtchenko O."/>
            <person name="Godhe A."/>
            <person name="Clarke A.K."/>
        </authorList>
    </citation>
    <scope>NUCLEOTIDE SEQUENCE [LARGE SCALE GENOMIC DNA]</scope>
    <source>
        <strain evidence="2 3">SMS7</strain>
    </source>
</reference>
<feature type="signal peptide" evidence="1">
    <location>
        <begin position="1"/>
        <end position="19"/>
    </location>
</feature>
<keyword evidence="1" id="KW-0732">Signal</keyword>
<evidence type="ECO:0000313" key="3">
    <source>
        <dbReference type="Proteomes" id="UP000204551"/>
    </source>
</evidence>
<dbReference type="PROSITE" id="PS51257">
    <property type="entry name" value="PROKAR_LIPOPROTEIN"/>
    <property type="match status" value="1"/>
</dbReference>
<evidence type="ECO:0000256" key="1">
    <source>
        <dbReference type="SAM" id="SignalP"/>
    </source>
</evidence>
<dbReference type="KEGG" id="aalg:AREALGSMS7_03356"/>
<protein>
    <recommendedName>
        <fullName evidence="4">Lipoprotein</fullName>
    </recommendedName>
</protein>
<accession>A0A221V0W1</accession>
<sequence length="193" mass="21893">MKYPYCLLLPLFFLFQACSSDDSPIDKNTSQYYFRYTLDGTPIDYTFAPETQINLTGIYEYSSNTSSYSMQVFGAENILDSEQTNRLVLLIANSSEITANITYTNTESLNSTIPDFLFSMGYTNKEKITFITSKNVISTPLYKDARIRFDKISEDNIQGTFSGTLSNYDTSTGQPILIKDVIITDGEFNVPRY</sequence>
<dbReference type="AlphaFoldDB" id="A0A221V0W1"/>
<name>A0A221V0W1_9FLAO</name>
<dbReference type="Proteomes" id="UP000204551">
    <property type="component" value="Chromosome"/>
</dbReference>
<feature type="chain" id="PRO_5012713776" description="Lipoprotein" evidence="1">
    <location>
        <begin position="20"/>
        <end position="193"/>
    </location>
</feature>
<evidence type="ECO:0000313" key="2">
    <source>
        <dbReference type="EMBL" id="ASO06781.1"/>
    </source>
</evidence>
<gene>
    <name evidence="2" type="ORF">AREALGSMS7_03356</name>
</gene>